<evidence type="ECO:0000256" key="5">
    <source>
        <dbReference type="ARBA" id="ARBA00022475"/>
    </source>
</evidence>
<evidence type="ECO:0000313" key="15">
    <source>
        <dbReference type="Proteomes" id="UP000231203"/>
    </source>
</evidence>
<evidence type="ECO:0000256" key="1">
    <source>
        <dbReference type="ARBA" id="ARBA00002510"/>
    </source>
</evidence>
<keyword evidence="11 13" id="KW-0472">Membrane</keyword>
<feature type="transmembrane region" description="Helical" evidence="13">
    <location>
        <begin position="20"/>
        <end position="41"/>
    </location>
</feature>
<keyword evidence="4 13" id="KW-0813">Transport</keyword>
<dbReference type="PANTHER" id="PTHR40659">
    <property type="entry name" value="NICKEL/COBALT EFFLUX SYSTEM RCNA"/>
    <property type="match status" value="1"/>
</dbReference>
<evidence type="ECO:0000256" key="12">
    <source>
        <dbReference type="ARBA" id="ARBA00023285"/>
    </source>
</evidence>
<dbReference type="GO" id="GO:0046583">
    <property type="term" value="F:monoatomic cation efflux transmembrane transporter activity"/>
    <property type="evidence" value="ECO:0007669"/>
    <property type="project" value="TreeGrafter"/>
</dbReference>
<dbReference type="GO" id="GO:0032025">
    <property type="term" value="P:response to cobalt ion"/>
    <property type="evidence" value="ECO:0007669"/>
    <property type="project" value="TreeGrafter"/>
</dbReference>
<evidence type="ECO:0000313" key="14">
    <source>
        <dbReference type="EMBL" id="PIE62561.1"/>
    </source>
</evidence>
<keyword evidence="7 13" id="KW-0812">Transmembrane</keyword>
<dbReference type="InterPro" id="IPR051224">
    <property type="entry name" value="NiCoT_RcnA"/>
</dbReference>
<comment type="similarity">
    <text evidence="13">Belongs to the NiCoT transporter (TC 2.A.52) family.</text>
</comment>
<keyword evidence="3" id="KW-0171">Cobalt transport</keyword>
<dbReference type="PANTHER" id="PTHR40659:SF1">
    <property type="entry name" value="NICKEL_COBALT EFFLUX SYSTEM RCNA"/>
    <property type="match status" value="1"/>
</dbReference>
<keyword evidence="12" id="KW-0170">Cobalt</keyword>
<dbReference type="Pfam" id="PF03824">
    <property type="entry name" value="NicO"/>
    <property type="match status" value="1"/>
</dbReference>
<evidence type="ECO:0000256" key="4">
    <source>
        <dbReference type="ARBA" id="ARBA00022448"/>
    </source>
</evidence>
<feature type="transmembrane region" description="Helical" evidence="13">
    <location>
        <begin position="196"/>
        <end position="217"/>
    </location>
</feature>
<keyword evidence="10" id="KW-0921">Nickel transport</keyword>
<evidence type="ECO:0000256" key="9">
    <source>
        <dbReference type="ARBA" id="ARBA00023065"/>
    </source>
</evidence>
<feature type="transmembrane region" description="Helical" evidence="13">
    <location>
        <begin position="274"/>
        <end position="299"/>
    </location>
</feature>
<evidence type="ECO:0000256" key="11">
    <source>
        <dbReference type="ARBA" id="ARBA00023136"/>
    </source>
</evidence>
<evidence type="ECO:0000256" key="10">
    <source>
        <dbReference type="ARBA" id="ARBA00023112"/>
    </source>
</evidence>
<sequence length="339" mass="35528">MRSDVSYFATPHRPFFKGFLPIFFIMAGIAWGLCFTAPVTAQATPFTRKKTTDVPQHQDDALAPAPTVAKVPVPDSGTTGNTVMTRITHLQMKIKEKMTALIRQAKTTGEIGPLLWVLAAAFIYGMVHAAGPGHGKALALSYIVSIQPTRSKALAFGNLLAISHGMSGAALIFCVKFLLQASISGTLASVTRTTQIASYLMIIALGLFLFLCKLPVWKNSKPAKASSGESPGATMDAQSILAGVVIGMIPCSGVVLAVLFCLSLGLPGLGMMLACAITLGMASTLSVVVLTAMAGKAALLAPLPRRFSFADNAGDLLEALAGLILCTMSLMLLLSVFNP</sequence>
<organism evidence="14 15">
    <name type="scientific">Desulfobacter postgatei</name>
    <dbReference type="NCBI Taxonomy" id="2293"/>
    <lineage>
        <taxon>Bacteria</taxon>
        <taxon>Pseudomonadati</taxon>
        <taxon>Thermodesulfobacteriota</taxon>
        <taxon>Desulfobacteria</taxon>
        <taxon>Desulfobacterales</taxon>
        <taxon>Desulfobacteraceae</taxon>
        <taxon>Desulfobacter</taxon>
    </lineage>
</organism>
<comment type="function">
    <text evidence="1">Efflux system for nickel and cobalt.</text>
</comment>
<evidence type="ECO:0000256" key="13">
    <source>
        <dbReference type="RuleBase" id="RU362101"/>
    </source>
</evidence>
<evidence type="ECO:0000256" key="8">
    <source>
        <dbReference type="ARBA" id="ARBA00022989"/>
    </source>
</evidence>
<evidence type="ECO:0000256" key="6">
    <source>
        <dbReference type="ARBA" id="ARBA00022596"/>
    </source>
</evidence>
<dbReference type="GO" id="GO:0006824">
    <property type="term" value="P:cobalt ion transport"/>
    <property type="evidence" value="ECO:0007669"/>
    <property type="project" value="UniProtKB-KW"/>
</dbReference>
<comment type="caution">
    <text evidence="14">The sequence shown here is derived from an EMBL/GenBank/DDBJ whole genome shotgun (WGS) entry which is preliminary data.</text>
</comment>
<keyword evidence="6" id="KW-0533">Nickel</keyword>
<feature type="transmembrane region" description="Helical" evidence="13">
    <location>
        <begin position="319"/>
        <end position="337"/>
    </location>
</feature>
<accession>A0A2G6MRD0</accession>
<name>A0A2G6MRD0_9BACT</name>
<dbReference type="AlphaFoldDB" id="A0A2G6MRD0"/>
<dbReference type="GO" id="GO:0005886">
    <property type="term" value="C:plasma membrane"/>
    <property type="evidence" value="ECO:0007669"/>
    <property type="project" value="UniProtKB-SubCell"/>
</dbReference>
<gene>
    <name evidence="14" type="ORF">CSA25_04490</name>
</gene>
<evidence type="ECO:0000256" key="3">
    <source>
        <dbReference type="ARBA" id="ARBA00022426"/>
    </source>
</evidence>
<keyword evidence="9" id="KW-0406">Ion transport</keyword>
<dbReference type="GO" id="GO:0010045">
    <property type="term" value="P:response to nickel cation"/>
    <property type="evidence" value="ECO:0007669"/>
    <property type="project" value="TreeGrafter"/>
</dbReference>
<keyword evidence="5" id="KW-1003">Cell membrane</keyword>
<dbReference type="EMBL" id="PDTI01000038">
    <property type="protein sequence ID" value="PIE62561.1"/>
    <property type="molecule type" value="Genomic_DNA"/>
</dbReference>
<comment type="subcellular location">
    <subcellularLocation>
        <location evidence="2 13">Cell membrane</location>
        <topology evidence="2 13">Multi-pass membrane protein</topology>
    </subcellularLocation>
</comment>
<dbReference type="GO" id="GO:0015099">
    <property type="term" value="F:nickel cation transmembrane transporter activity"/>
    <property type="evidence" value="ECO:0007669"/>
    <property type="project" value="UniProtKB-UniRule"/>
</dbReference>
<dbReference type="Proteomes" id="UP000231203">
    <property type="component" value="Unassembled WGS sequence"/>
</dbReference>
<feature type="transmembrane region" description="Helical" evidence="13">
    <location>
        <begin position="237"/>
        <end position="262"/>
    </location>
</feature>
<reference evidence="14 15" key="1">
    <citation type="submission" date="2017-10" db="EMBL/GenBank/DDBJ databases">
        <title>Novel microbial diversity and functional potential in the marine mammal oral microbiome.</title>
        <authorList>
            <person name="Dudek N.K."/>
            <person name="Sun C.L."/>
            <person name="Burstein D."/>
            <person name="Kantor R.S."/>
            <person name="Aliaga Goltsman D.S."/>
            <person name="Bik E.M."/>
            <person name="Thomas B.C."/>
            <person name="Banfield J.F."/>
            <person name="Relman D.A."/>
        </authorList>
    </citation>
    <scope>NUCLEOTIDE SEQUENCE [LARGE SCALE GENOMIC DNA]</scope>
    <source>
        <strain evidence="14">DOLJORAL78_47_202</strain>
    </source>
</reference>
<keyword evidence="8 13" id="KW-1133">Transmembrane helix</keyword>
<feature type="transmembrane region" description="Helical" evidence="13">
    <location>
        <begin position="113"/>
        <end position="133"/>
    </location>
</feature>
<protein>
    <recommendedName>
        <fullName evidence="13">Nickel/cobalt efflux system</fullName>
    </recommendedName>
</protein>
<feature type="transmembrane region" description="Helical" evidence="13">
    <location>
        <begin position="153"/>
        <end position="175"/>
    </location>
</feature>
<dbReference type="InterPro" id="IPR011541">
    <property type="entry name" value="Ni/Co_transpt_high_affinity"/>
</dbReference>
<evidence type="ECO:0000256" key="7">
    <source>
        <dbReference type="ARBA" id="ARBA00022692"/>
    </source>
</evidence>
<evidence type="ECO:0000256" key="2">
    <source>
        <dbReference type="ARBA" id="ARBA00004651"/>
    </source>
</evidence>
<proteinExistence type="inferred from homology"/>